<reference evidence="7 8" key="1">
    <citation type="submission" date="2009-10" db="EMBL/GenBank/DDBJ databases">
        <authorList>
            <person name="Shrivastava S."/>
            <person name="Brinkac L.B."/>
            <person name="Brown J.L."/>
            <person name="Bruce D.B."/>
            <person name="Detter C."/>
            <person name="Green L.D."/>
            <person name="Munk C.A."/>
            <person name="Rogers Y.C."/>
            <person name="Tapia R."/>
            <person name="Saunders E.S."/>
            <person name="Sims D.R."/>
            <person name="Smith L.A."/>
            <person name="Smith T.J."/>
            <person name="Sutton G."/>
            <person name="Brettin T."/>
        </authorList>
    </citation>
    <scope>NUCLEOTIDE SEQUENCE [LARGE SCALE GENOMIC DNA]</scope>
    <source>
        <strain evidence="8">D str. 1873</strain>
    </source>
</reference>
<keyword evidence="5 6" id="KW-0472">Membrane</keyword>
<dbReference type="GO" id="GO:0006824">
    <property type="term" value="P:cobalt ion transport"/>
    <property type="evidence" value="ECO:0007669"/>
    <property type="project" value="InterPro"/>
</dbReference>
<dbReference type="GO" id="GO:0043190">
    <property type="term" value="C:ATP-binding cassette (ABC) transporter complex"/>
    <property type="evidence" value="ECO:0007669"/>
    <property type="project" value="InterPro"/>
</dbReference>
<keyword evidence="4 6" id="KW-1133">Transmembrane helix</keyword>
<evidence type="ECO:0000313" key="8">
    <source>
        <dbReference type="Proteomes" id="UP000006160"/>
    </source>
</evidence>
<dbReference type="GeneID" id="66318287"/>
<feature type="transmembrane region" description="Helical" evidence="6">
    <location>
        <begin position="66"/>
        <end position="85"/>
    </location>
</feature>
<feature type="transmembrane region" description="Helical" evidence="6">
    <location>
        <begin position="187"/>
        <end position="204"/>
    </location>
</feature>
<dbReference type="PANTHER" id="PTHR43723:SF1">
    <property type="entry name" value="COBALT TRANSPORT PROTEIN CBIQ"/>
    <property type="match status" value="1"/>
</dbReference>
<dbReference type="Proteomes" id="UP000006160">
    <property type="component" value="Unassembled WGS sequence"/>
</dbReference>
<dbReference type="InterPro" id="IPR012809">
    <property type="entry name" value="ECF_CbiQ"/>
</dbReference>
<dbReference type="CDD" id="cd16914">
    <property type="entry name" value="EcfT"/>
    <property type="match status" value="1"/>
</dbReference>
<dbReference type="Pfam" id="PF02361">
    <property type="entry name" value="CbiQ"/>
    <property type="match status" value="1"/>
</dbReference>
<evidence type="ECO:0000313" key="7">
    <source>
        <dbReference type="EMBL" id="EES90954.1"/>
    </source>
</evidence>
<feature type="transmembrane region" description="Helical" evidence="6">
    <location>
        <begin position="122"/>
        <end position="142"/>
    </location>
</feature>
<keyword evidence="2" id="KW-1003">Cell membrane</keyword>
<feature type="transmembrane region" description="Helical" evidence="6">
    <location>
        <begin position="154"/>
        <end position="175"/>
    </location>
</feature>
<dbReference type="InterPro" id="IPR003339">
    <property type="entry name" value="ABC/ECF_trnsptr_transmembrane"/>
</dbReference>
<protein>
    <submittedName>
        <fullName evidence="7">Cobalt ABC transporter, permease protein CbiQ</fullName>
    </submittedName>
</protein>
<dbReference type="AlphaFoldDB" id="A0A9P2LKW7"/>
<dbReference type="NCBIfam" id="TIGR02454">
    <property type="entry name" value="ECF_T_CbiQ"/>
    <property type="match status" value="1"/>
</dbReference>
<keyword evidence="3 6" id="KW-0812">Transmembrane</keyword>
<organism evidence="7 8">
    <name type="scientific">Clostridium botulinum D str. 1873</name>
    <dbReference type="NCBI Taxonomy" id="592027"/>
    <lineage>
        <taxon>Bacteria</taxon>
        <taxon>Bacillati</taxon>
        <taxon>Bacillota</taxon>
        <taxon>Clostridia</taxon>
        <taxon>Eubacteriales</taxon>
        <taxon>Clostridiaceae</taxon>
        <taxon>Clostridium</taxon>
    </lineage>
</organism>
<feature type="transmembrane region" description="Helical" evidence="6">
    <location>
        <begin position="237"/>
        <end position="254"/>
    </location>
</feature>
<dbReference type="RefSeq" id="WP_003375477.1">
    <property type="nucleotide sequence ID" value="NZ_ACSJ01000007.1"/>
</dbReference>
<comment type="subcellular location">
    <subcellularLocation>
        <location evidence="1">Cell membrane</location>
        <topology evidence="1">Multi-pass membrane protein</topology>
    </subcellularLocation>
</comment>
<evidence type="ECO:0000256" key="6">
    <source>
        <dbReference type="SAM" id="Phobius"/>
    </source>
</evidence>
<sequence length="256" mass="29710">MISIDKLSYISKLRHVNPIEKFMFAITTMFFGIFLNNLIVSILIFFIMSFITLYKGKIPFKSYYKLILMPLFFLIIGTITIAINLGNNNNFIFRFIIFGINIGCTKESIYEAVQVLLKSMSAVTCLYFLALTTPIVEVLLVLKKLRMPKLFIELMGLIYRLIFILFETMNTIYISQKSRLGYSSIRLGYNSLGKLITILFIRAYKKSQDMYTALESRCYSGDINVIEPEYSVSYKNVLMIIFLQIILVIIKYSFNI</sequence>
<dbReference type="EMBL" id="ACSJ01000007">
    <property type="protein sequence ID" value="EES90954.1"/>
    <property type="molecule type" value="Genomic_DNA"/>
</dbReference>
<proteinExistence type="predicted"/>
<dbReference type="InterPro" id="IPR052770">
    <property type="entry name" value="Cobalt_transport_CbiQ"/>
</dbReference>
<gene>
    <name evidence="7" type="primary">cbiQ</name>
    <name evidence="7" type="ORF">CLG_B1720</name>
</gene>
<evidence type="ECO:0000256" key="1">
    <source>
        <dbReference type="ARBA" id="ARBA00004651"/>
    </source>
</evidence>
<evidence type="ECO:0000256" key="3">
    <source>
        <dbReference type="ARBA" id="ARBA00022692"/>
    </source>
</evidence>
<feature type="transmembrane region" description="Helical" evidence="6">
    <location>
        <begin position="22"/>
        <end position="54"/>
    </location>
</feature>
<accession>A0A9P2LKW7</accession>
<name>A0A9P2LKW7_CLOBO</name>
<dbReference type="PANTHER" id="PTHR43723">
    <property type="entry name" value="COBALT TRANSPORT PROTEIN CBIQ"/>
    <property type="match status" value="1"/>
</dbReference>
<evidence type="ECO:0000256" key="4">
    <source>
        <dbReference type="ARBA" id="ARBA00022989"/>
    </source>
</evidence>
<comment type="caution">
    <text evidence="7">The sequence shown here is derived from an EMBL/GenBank/DDBJ whole genome shotgun (WGS) entry which is preliminary data.</text>
</comment>
<evidence type="ECO:0000256" key="5">
    <source>
        <dbReference type="ARBA" id="ARBA00023136"/>
    </source>
</evidence>
<evidence type="ECO:0000256" key="2">
    <source>
        <dbReference type="ARBA" id="ARBA00022475"/>
    </source>
</evidence>